<feature type="compositionally biased region" description="Low complexity" evidence="2">
    <location>
        <begin position="429"/>
        <end position="438"/>
    </location>
</feature>
<feature type="compositionally biased region" description="Basic and acidic residues" evidence="2">
    <location>
        <begin position="163"/>
        <end position="194"/>
    </location>
</feature>
<feature type="region of interest" description="Disordered" evidence="2">
    <location>
        <begin position="56"/>
        <end position="216"/>
    </location>
</feature>
<dbReference type="AlphaFoldDB" id="A0A6A6ULK5"/>
<dbReference type="Proteomes" id="UP000799302">
    <property type="component" value="Unassembled WGS sequence"/>
</dbReference>
<feature type="compositionally biased region" description="Basic and acidic residues" evidence="2">
    <location>
        <begin position="56"/>
        <end position="67"/>
    </location>
</feature>
<feature type="region of interest" description="Disordered" evidence="2">
    <location>
        <begin position="950"/>
        <end position="997"/>
    </location>
</feature>
<reference evidence="3" key="1">
    <citation type="journal article" date="2020" name="Stud. Mycol.">
        <title>101 Dothideomycetes genomes: a test case for predicting lifestyles and emergence of pathogens.</title>
        <authorList>
            <person name="Haridas S."/>
            <person name="Albert R."/>
            <person name="Binder M."/>
            <person name="Bloem J."/>
            <person name="Labutti K."/>
            <person name="Salamov A."/>
            <person name="Andreopoulos B."/>
            <person name="Baker S."/>
            <person name="Barry K."/>
            <person name="Bills G."/>
            <person name="Bluhm B."/>
            <person name="Cannon C."/>
            <person name="Castanera R."/>
            <person name="Culley D."/>
            <person name="Daum C."/>
            <person name="Ezra D."/>
            <person name="Gonzalez J."/>
            <person name="Henrissat B."/>
            <person name="Kuo A."/>
            <person name="Liang C."/>
            <person name="Lipzen A."/>
            <person name="Lutzoni F."/>
            <person name="Magnuson J."/>
            <person name="Mondo S."/>
            <person name="Nolan M."/>
            <person name="Ohm R."/>
            <person name="Pangilinan J."/>
            <person name="Park H.-J."/>
            <person name="Ramirez L."/>
            <person name="Alfaro M."/>
            <person name="Sun H."/>
            <person name="Tritt A."/>
            <person name="Yoshinaga Y."/>
            <person name="Zwiers L.-H."/>
            <person name="Turgeon B."/>
            <person name="Goodwin S."/>
            <person name="Spatafora J."/>
            <person name="Crous P."/>
            <person name="Grigoriev I."/>
        </authorList>
    </citation>
    <scope>NUCLEOTIDE SEQUENCE</scope>
    <source>
        <strain evidence="3">CBS 115976</strain>
    </source>
</reference>
<gene>
    <name evidence="3" type="ORF">BT63DRAFT_193866</name>
</gene>
<evidence type="ECO:0000256" key="2">
    <source>
        <dbReference type="SAM" id="MobiDB-lite"/>
    </source>
</evidence>
<feature type="compositionally biased region" description="Polar residues" evidence="2">
    <location>
        <begin position="457"/>
        <end position="469"/>
    </location>
</feature>
<feature type="compositionally biased region" description="Low complexity" evidence="2">
    <location>
        <begin position="135"/>
        <end position="153"/>
    </location>
</feature>
<proteinExistence type="predicted"/>
<organism evidence="3 4">
    <name type="scientific">Microthyrium microscopicum</name>
    <dbReference type="NCBI Taxonomy" id="703497"/>
    <lineage>
        <taxon>Eukaryota</taxon>
        <taxon>Fungi</taxon>
        <taxon>Dikarya</taxon>
        <taxon>Ascomycota</taxon>
        <taxon>Pezizomycotina</taxon>
        <taxon>Dothideomycetes</taxon>
        <taxon>Dothideomycetes incertae sedis</taxon>
        <taxon>Microthyriales</taxon>
        <taxon>Microthyriaceae</taxon>
        <taxon>Microthyrium</taxon>
    </lineage>
</organism>
<sequence>MANPFVPKPNEPDPMDTDPKTVKTEEEINHEVWKSLQEEFDREEAELLQAKYSAEEREAAEILDDLKSSPPSDASSTAAGDFQSQPSSVSLPPLLPKPPAPEAFVPSGQSTSGPAGIVPRASEDQKSRLLRILNGGPSTAGSSATGPSVTGPSAAGLLAGEPKPIESKPTESKPTEPKPTEPKPTESKPTEPKPTEPPTPGPSILRPKPLPKPLPALSPLEVEVSLAPEKILEPSPVQIWLRGNEAHNRLNEPQNEPQKKARTRPLRSLRPATLIETQGIKPTGVGCDLDDPKRSINDYLDKDALDDAPQPFRFQAEESYFSITRGTCAPEPLLKVRANKEKGSKKRVIYDSPEETDQVDNSGQAGSSEQADSSEQEDSSKEHGTSRNTEAVAAQMKADEQMARYLQAEEEMEAEEEEKARDERSVPVSAIAISQEESSSNHRSRSSSPVNERGQPICSSPITDSQSSRHAWKARSAIKVGLPPGCHPELASSLLDLMYAQDEKQNSEMAQELQAELEDHERLLEQPENLRGNHVKTQVGTAELGKQFCSILATKDCHALLAHTADYLNGLDDAESLHVLHVDECAEVFVLLTGLWLRHKYQMVQKCLVVVSMAADDDSGHERESELVNHFRSLFDVETAVGDMTLHSNSSLTMHLLIVRPSGPEDDWPGLPREKPTVNRSSGSCAASSSSSQDNRESRINSLPHTSENKPPYRPQFSNNRKDVSRLICVLTYLCGSNKLGGPSSIIWHELGILRVLFGLLQAQVVGDSQLIWKSLILQNQFNLTRDTIINNTSRHRFHDETLEWFLRIIRYLSIATFITDTSTVAEPTAFVSLPLLPEVLFSQAPTLYLSQALNCINHHTLQMINEYRESMQGPRLAPSDWQRLYNTLKLIRFNAQYPLGQRIDHILSLYFVGQPLACPNLGVKFRTDLPATKDILEVYENPAFAKSRRPGKFHVDSSQDNEMDVDTPIVREKMNQKLTAHRRKDSIMNSEAEDEG</sequence>
<evidence type="ECO:0000313" key="4">
    <source>
        <dbReference type="Proteomes" id="UP000799302"/>
    </source>
</evidence>
<feature type="region of interest" description="Disordered" evidence="2">
    <location>
        <begin position="1"/>
        <end position="27"/>
    </location>
</feature>
<keyword evidence="4" id="KW-1185">Reference proteome</keyword>
<feature type="compositionally biased region" description="Low complexity" evidence="2">
    <location>
        <begin position="681"/>
        <end position="692"/>
    </location>
</feature>
<feature type="coiled-coil region" evidence="1">
    <location>
        <begin position="499"/>
        <end position="530"/>
    </location>
</feature>
<name>A0A6A6ULK5_9PEZI</name>
<feature type="compositionally biased region" description="Basic and acidic residues" evidence="2">
    <location>
        <begin position="17"/>
        <end position="27"/>
    </location>
</feature>
<protein>
    <submittedName>
        <fullName evidence="3">Uncharacterized protein</fullName>
    </submittedName>
</protein>
<feature type="compositionally biased region" description="Low complexity" evidence="2">
    <location>
        <begin position="68"/>
        <end position="79"/>
    </location>
</feature>
<feature type="region of interest" description="Disordered" evidence="2">
    <location>
        <begin position="665"/>
        <end position="719"/>
    </location>
</feature>
<feature type="compositionally biased region" description="Low complexity" evidence="2">
    <location>
        <begin position="362"/>
        <end position="371"/>
    </location>
</feature>
<accession>A0A6A6ULK5</accession>
<keyword evidence="1" id="KW-0175">Coiled coil</keyword>
<evidence type="ECO:0000256" key="1">
    <source>
        <dbReference type="SAM" id="Coils"/>
    </source>
</evidence>
<dbReference type="EMBL" id="MU004232">
    <property type="protein sequence ID" value="KAF2672337.1"/>
    <property type="molecule type" value="Genomic_DNA"/>
</dbReference>
<feature type="region of interest" description="Disordered" evidence="2">
    <location>
        <begin position="337"/>
        <end position="470"/>
    </location>
</feature>
<feature type="compositionally biased region" description="Acidic residues" evidence="2">
    <location>
        <begin position="408"/>
        <end position="417"/>
    </location>
</feature>
<evidence type="ECO:0000313" key="3">
    <source>
        <dbReference type="EMBL" id="KAF2672337.1"/>
    </source>
</evidence>
<feature type="region of interest" description="Disordered" evidence="2">
    <location>
        <begin position="243"/>
        <end position="268"/>
    </location>
</feature>